<evidence type="ECO:0000256" key="4">
    <source>
        <dbReference type="RuleBase" id="RU363120"/>
    </source>
</evidence>
<evidence type="ECO:0000313" key="7">
    <source>
        <dbReference type="Proteomes" id="UP001307889"/>
    </source>
</evidence>
<evidence type="ECO:0000313" key="6">
    <source>
        <dbReference type="EMBL" id="BES90153.1"/>
    </source>
</evidence>
<keyword evidence="4" id="KW-0132">Cell division</keyword>
<evidence type="ECO:0000256" key="3">
    <source>
        <dbReference type="ARBA" id="ARBA00023272"/>
    </source>
</evidence>
<protein>
    <submittedName>
        <fullName evidence="6">cAMP-regulated phosphoprotein/endosulfine conserved region</fullName>
    </submittedName>
</protein>
<name>A0ABN7ADN9_9HEMI</name>
<dbReference type="EMBL" id="AP028910">
    <property type="protein sequence ID" value="BES90153.1"/>
    <property type="molecule type" value="Genomic_DNA"/>
</dbReference>
<proteinExistence type="inferred from homology"/>
<dbReference type="InterPro" id="IPR006760">
    <property type="entry name" value="Endosulphine"/>
</dbReference>
<feature type="compositionally biased region" description="Basic and acidic residues" evidence="5">
    <location>
        <begin position="1"/>
        <end position="10"/>
    </location>
</feature>
<gene>
    <name evidence="6" type="ORF">NTJ_02960</name>
</gene>
<comment type="subcellular location">
    <subcellularLocation>
        <location evidence="4">Cytoplasm</location>
    </subcellularLocation>
</comment>
<comment type="function">
    <text evidence="4">Protein phosphatase inhibitor that specifically inhibits protein phosphatase 2A (PP2A) during mitosis.</text>
</comment>
<keyword evidence="4" id="KW-0963">Cytoplasm</keyword>
<evidence type="ECO:0000256" key="1">
    <source>
        <dbReference type="ARBA" id="ARBA00010520"/>
    </source>
</evidence>
<keyword evidence="2 4" id="KW-0498">Mitosis</keyword>
<keyword evidence="4" id="KW-0131">Cell cycle</keyword>
<dbReference type="Proteomes" id="UP001307889">
    <property type="component" value="Chromosome 2"/>
</dbReference>
<keyword evidence="7" id="KW-1185">Reference proteome</keyword>
<sequence>MSALESKESSEAQGSGDDLTSQLSSNQIEKLEEAKLMAKYPLAGGGHSSFLQKRLNKNQKYFDSGDYQMAKQTTLTGPNKMLPQSTYNTGNTSVAITRIENRFFNERIPSLSAC</sequence>
<accession>A0ABN7ADN9</accession>
<keyword evidence="3 4" id="KW-0650">Protein phosphatase inhibitor</keyword>
<evidence type="ECO:0000256" key="5">
    <source>
        <dbReference type="SAM" id="MobiDB-lite"/>
    </source>
</evidence>
<feature type="region of interest" description="Disordered" evidence="5">
    <location>
        <begin position="1"/>
        <end position="26"/>
    </location>
</feature>
<evidence type="ECO:0000256" key="2">
    <source>
        <dbReference type="ARBA" id="ARBA00022776"/>
    </source>
</evidence>
<organism evidence="6 7">
    <name type="scientific">Nesidiocoris tenuis</name>
    <dbReference type="NCBI Taxonomy" id="355587"/>
    <lineage>
        <taxon>Eukaryota</taxon>
        <taxon>Metazoa</taxon>
        <taxon>Ecdysozoa</taxon>
        <taxon>Arthropoda</taxon>
        <taxon>Hexapoda</taxon>
        <taxon>Insecta</taxon>
        <taxon>Pterygota</taxon>
        <taxon>Neoptera</taxon>
        <taxon>Paraneoptera</taxon>
        <taxon>Hemiptera</taxon>
        <taxon>Heteroptera</taxon>
        <taxon>Panheteroptera</taxon>
        <taxon>Cimicomorpha</taxon>
        <taxon>Miridae</taxon>
        <taxon>Dicyphina</taxon>
        <taxon>Nesidiocoris</taxon>
    </lineage>
</organism>
<dbReference type="Pfam" id="PF04667">
    <property type="entry name" value="Endosulfine"/>
    <property type="match status" value="1"/>
</dbReference>
<comment type="similarity">
    <text evidence="1 4">Belongs to the endosulfine family.</text>
</comment>
<reference evidence="6 7" key="1">
    <citation type="submission" date="2023-09" db="EMBL/GenBank/DDBJ databases">
        <title>Nesidiocoris tenuis whole genome shotgun sequence.</title>
        <authorList>
            <person name="Shibata T."/>
            <person name="Shimoda M."/>
            <person name="Kobayashi T."/>
            <person name="Uehara T."/>
        </authorList>
    </citation>
    <scope>NUCLEOTIDE SEQUENCE [LARGE SCALE GENOMIC DNA]</scope>
    <source>
        <strain evidence="6 7">Japan</strain>
    </source>
</reference>